<reference evidence="2 3" key="1">
    <citation type="submission" date="2017-11" db="EMBL/GenBank/DDBJ databases">
        <title>De-novo sequencing of pomegranate (Punica granatum L.) genome.</title>
        <authorList>
            <person name="Akparov Z."/>
            <person name="Amiraslanov A."/>
            <person name="Hajiyeva S."/>
            <person name="Abbasov M."/>
            <person name="Kaur K."/>
            <person name="Hamwieh A."/>
            <person name="Solovyev V."/>
            <person name="Salamov A."/>
            <person name="Braich B."/>
            <person name="Kosarev P."/>
            <person name="Mahmoud A."/>
            <person name="Hajiyev E."/>
            <person name="Babayeva S."/>
            <person name="Izzatullayeva V."/>
            <person name="Mammadov A."/>
            <person name="Mammadov A."/>
            <person name="Sharifova S."/>
            <person name="Ojaghi J."/>
            <person name="Eynullazada K."/>
            <person name="Bayramov B."/>
            <person name="Abdulazimova A."/>
            <person name="Shahmuradov I."/>
        </authorList>
    </citation>
    <scope>NUCLEOTIDE SEQUENCE [LARGE SCALE GENOMIC DNA]</scope>
    <source>
        <strain evidence="3">cv. AG2017</strain>
        <tissue evidence="2">Leaf</tissue>
    </source>
</reference>
<dbReference type="EMBL" id="PGOL01002894">
    <property type="protein sequence ID" value="PKI44453.1"/>
    <property type="molecule type" value="Genomic_DNA"/>
</dbReference>
<accession>A0A2I0IL22</accession>
<feature type="region of interest" description="Disordered" evidence="1">
    <location>
        <begin position="60"/>
        <end position="86"/>
    </location>
</feature>
<evidence type="ECO:0000313" key="2">
    <source>
        <dbReference type="EMBL" id="PKI44453.1"/>
    </source>
</evidence>
<dbReference type="Proteomes" id="UP000233551">
    <property type="component" value="Unassembled WGS sequence"/>
</dbReference>
<protein>
    <submittedName>
        <fullName evidence="2">Uncharacterized protein</fullName>
    </submittedName>
</protein>
<sequence length="108" mass="11873">MDSLNGSEELLIAEKLLCELVVTKAGTCPLSPANTRKGMAFFEKWQDERWIVSFSEFSCSSSSVQSKGPPVVGKTRNRLPLGDDGLRPSAEQFRAEELASQHCPSVEQ</sequence>
<keyword evidence="3" id="KW-1185">Reference proteome</keyword>
<evidence type="ECO:0000313" key="3">
    <source>
        <dbReference type="Proteomes" id="UP000233551"/>
    </source>
</evidence>
<organism evidence="2 3">
    <name type="scientific">Punica granatum</name>
    <name type="common">Pomegranate</name>
    <dbReference type="NCBI Taxonomy" id="22663"/>
    <lineage>
        <taxon>Eukaryota</taxon>
        <taxon>Viridiplantae</taxon>
        <taxon>Streptophyta</taxon>
        <taxon>Embryophyta</taxon>
        <taxon>Tracheophyta</taxon>
        <taxon>Spermatophyta</taxon>
        <taxon>Magnoliopsida</taxon>
        <taxon>eudicotyledons</taxon>
        <taxon>Gunneridae</taxon>
        <taxon>Pentapetalae</taxon>
        <taxon>rosids</taxon>
        <taxon>malvids</taxon>
        <taxon>Myrtales</taxon>
        <taxon>Lythraceae</taxon>
        <taxon>Punica</taxon>
    </lineage>
</organism>
<dbReference type="AlphaFoldDB" id="A0A2I0IL22"/>
<proteinExistence type="predicted"/>
<gene>
    <name evidence="2" type="ORF">CRG98_035185</name>
</gene>
<name>A0A2I0IL22_PUNGR</name>
<evidence type="ECO:0000256" key="1">
    <source>
        <dbReference type="SAM" id="MobiDB-lite"/>
    </source>
</evidence>
<comment type="caution">
    <text evidence="2">The sequence shown here is derived from an EMBL/GenBank/DDBJ whole genome shotgun (WGS) entry which is preliminary data.</text>
</comment>